<gene>
    <name evidence="2" type="ORF">AVDCRST_MAG59-992</name>
</gene>
<feature type="transmembrane region" description="Helical" evidence="1">
    <location>
        <begin position="26"/>
        <end position="45"/>
    </location>
</feature>
<dbReference type="PROSITE" id="PS51318">
    <property type="entry name" value="TAT"/>
    <property type="match status" value="1"/>
</dbReference>
<keyword evidence="1" id="KW-0472">Membrane</keyword>
<sequence length="175" mass="18634">METTTFDRTVKTLAADLSRRGVLRGVAAGLVAAATGTMAVADAPARKKRRCRPGKSIAFITVPATGALVFTPVLRKGQTYVLHATGFWATDGTFFNDAFARFAAKNPGQPILFDQGVRLGLAVDGLPPDLWGTYKTSHAYGMAVVGRGRALSLQFLDSAYGDNSRLLNVEVVCGR</sequence>
<dbReference type="EMBL" id="CADCWF010000057">
    <property type="protein sequence ID" value="CAA9542860.1"/>
    <property type="molecule type" value="Genomic_DNA"/>
</dbReference>
<feature type="transmembrane region" description="Helical" evidence="1">
    <location>
        <begin position="57"/>
        <end position="74"/>
    </location>
</feature>
<evidence type="ECO:0000313" key="2">
    <source>
        <dbReference type="EMBL" id="CAA9542860.1"/>
    </source>
</evidence>
<evidence type="ECO:0000256" key="1">
    <source>
        <dbReference type="SAM" id="Phobius"/>
    </source>
</evidence>
<keyword evidence="1" id="KW-0812">Transmembrane</keyword>
<organism evidence="2">
    <name type="scientific">uncultured Thermomicrobiales bacterium</name>
    <dbReference type="NCBI Taxonomy" id="1645740"/>
    <lineage>
        <taxon>Bacteria</taxon>
        <taxon>Pseudomonadati</taxon>
        <taxon>Thermomicrobiota</taxon>
        <taxon>Thermomicrobia</taxon>
        <taxon>Thermomicrobiales</taxon>
        <taxon>environmental samples</taxon>
    </lineage>
</organism>
<name>A0A6J4U7V8_9BACT</name>
<keyword evidence="1" id="KW-1133">Transmembrane helix</keyword>
<proteinExistence type="predicted"/>
<reference evidence="2" key="1">
    <citation type="submission" date="2020-02" db="EMBL/GenBank/DDBJ databases">
        <authorList>
            <person name="Meier V. D."/>
        </authorList>
    </citation>
    <scope>NUCLEOTIDE SEQUENCE</scope>
    <source>
        <strain evidence="2">AVDCRST_MAG59</strain>
    </source>
</reference>
<dbReference type="AlphaFoldDB" id="A0A6J4U7V8"/>
<protein>
    <submittedName>
        <fullName evidence="2">Uncharacterized protein</fullName>
    </submittedName>
</protein>
<accession>A0A6J4U7V8</accession>
<dbReference type="InterPro" id="IPR006311">
    <property type="entry name" value="TAT_signal"/>
</dbReference>